<reference evidence="2 3" key="1">
    <citation type="submission" date="2018-06" db="EMBL/GenBank/DDBJ databases">
        <title>Genomic Encyclopedia of Type Strains, Phase III (KMG-III): the genomes of soil and plant-associated and newly described type strains.</title>
        <authorList>
            <person name="Whitman W."/>
        </authorList>
    </citation>
    <scope>NUCLEOTIDE SEQUENCE [LARGE SCALE GENOMIC DNA]</scope>
    <source>
        <strain evidence="2 3">JA737</strain>
    </source>
</reference>
<dbReference type="OrthoDB" id="9989442at2"/>
<evidence type="ECO:0000313" key="3">
    <source>
        <dbReference type="Proteomes" id="UP000247727"/>
    </source>
</evidence>
<evidence type="ECO:0000313" key="2">
    <source>
        <dbReference type="EMBL" id="PYF12987.1"/>
    </source>
</evidence>
<comment type="caution">
    <text evidence="2">The sequence shown here is derived from an EMBL/GenBank/DDBJ whole genome shotgun (WGS) entry which is preliminary data.</text>
</comment>
<dbReference type="Proteomes" id="UP000247727">
    <property type="component" value="Unassembled WGS sequence"/>
</dbReference>
<proteinExistence type="predicted"/>
<feature type="region of interest" description="Disordered" evidence="1">
    <location>
        <begin position="1"/>
        <end position="21"/>
    </location>
</feature>
<sequence length="264" mass="26653">MTMTDFKAEATRRANTRTDLSPTERRVLAGEIETTLRAAADAAEKAKAAAAVEAETAAERARIATVIRAGSSNGRPRQAARLALSTPISAEGAAAVLMTLPTDAAASPEALVVPTAIGTFGTQAAVTERRRIASILGHAEAEGRFPVAAALAVETALDLGQALAALTSAPKSEARKYPTLAERSAAAGSFGPLAGGADHMTRSQRVDAIWSKAVNDANASIGAVPAAPEARPVPLNPSMTEDEATALRGAGGLAGGALADLAKG</sequence>
<evidence type="ECO:0000256" key="1">
    <source>
        <dbReference type="SAM" id="MobiDB-lite"/>
    </source>
</evidence>
<accession>A0A318U329</accession>
<gene>
    <name evidence="2" type="ORF">C8J30_101372</name>
</gene>
<keyword evidence="3" id="KW-1185">Reference proteome</keyword>
<feature type="compositionally biased region" description="Basic and acidic residues" evidence="1">
    <location>
        <begin position="1"/>
        <end position="12"/>
    </location>
</feature>
<organism evidence="2 3">
    <name type="scientific">Rhodobacter viridis</name>
    <dbReference type="NCBI Taxonomy" id="1054202"/>
    <lineage>
        <taxon>Bacteria</taxon>
        <taxon>Pseudomonadati</taxon>
        <taxon>Pseudomonadota</taxon>
        <taxon>Alphaproteobacteria</taxon>
        <taxon>Rhodobacterales</taxon>
        <taxon>Rhodobacter group</taxon>
        <taxon>Rhodobacter</taxon>
    </lineage>
</organism>
<dbReference type="AlphaFoldDB" id="A0A318U329"/>
<name>A0A318U329_9RHOB</name>
<protein>
    <submittedName>
        <fullName evidence="2">Uncharacterized protein</fullName>
    </submittedName>
</protein>
<dbReference type="EMBL" id="QJTK01000001">
    <property type="protein sequence ID" value="PYF12987.1"/>
    <property type="molecule type" value="Genomic_DNA"/>
</dbReference>